<dbReference type="EMBL" id="BOQE01000002">
    <property type="protein sequence ID" value="GIM48498.1"/>
    <property type="molecule type" value="Genomic_DNA"/>
</dbReference>
<gene>
    <name evidence="2" type="ORF">DNHGIG_40470</name>
</gene>
<keyword evidence="3" id="KW-1185">Reference proteome</keyword>
<protein>
    <submittedName>
        <fullName evidence="2">Uncharacterized protein</fullName>
    </submittedName>
</protein>
<dbReference type="AlphaFoldDB" id="A0AAV4LL60"/>
<dbReference type="Proteomes" id="UP001057291">
    <property type="component" value="Unassembled WGS sequence"/>
</dbReference>
<evidence type="ECO:0000313" key="3">
    <source>
        <dbReference type="Proteomes" id="UP001057291"/>
    </source>
</evidence>
<sequence length="69" mass="8162">MTERIKLTRQEYEEYKESYEKLQAAKSLVEVRAWAKKCRSILEKAQERQRQEAMKEVQKGLDELSAASI</sequence>
<feature type="coiled-coil region" evidence="1">
    <location>
        <begin position="5"/>
        <end position="32"/>
    </location>
</feature>
<accession>A0AAV4LL60</accession>
<name>A0AAV4LL60_9BACL</name>
<evidence type="ECO:0000313" key="2">
    <source>
        <dbReference type="EMBL" id="GIM48498.1"/>
    </source>
</evidence>
<proteinExistence type="predicted"/>
<keyword evidence="1" id="KW-0175">Coiled coil</keyword>
<comment type="caution">
    <text evidence="2">The sequence shown here is derived from an EMBL/GenBank/DDBJ whole genome shotgun (WGS) entry which is preliminary data.</text>
</comment>
<dbReference type="RefSeq" id="WP_282201545.1">
    <property type="nucleotide sequence ID" value="NZ_BOQE01000002.1"/>
</dbReference>
<reference evidence="2" key="1">
    <citation type="journal article" date="2023" name="Int. J. Syst. Evol. Microbiol.">
        <title>Collibacillus ludicampi gen. nov., sp. nov., a new soil bacterium of the family Alicyclobacillaceae.</title>
        <authorList>
            <person name="Jojima T."/>
            <person name="Ioku Y."/>
            <person name="Fukuta Y."/>
            <person name="Shirasaka N."/>
            <person name="Matsumura Y."/>
            <person name="Mori M."/>
        </authorList>
    </citation>
    <scope>NUCLEOTIDE SEQUENCE</scope>
    <source>
        <strain evidence="2">TP075</strain>
    </source>
</reference>
<organism evidence="2 3">
    <name type="scientific">Collibacillus ludicampi</name>
    <dbReference type="NCBI Taxonomy" id="2771369"/>
    <lineage>
        <taxon>Bacteria</taxon>
        <taxon>Bacillati</taxon>
        <taxon>Bacillota</taxon>
        <taxon>Bacilli</taxon>
        <taxon>Bacillales</taxon>
        <taxon>Alicyclobacillaceae</taxon>
        <taxon>Collibacillus</taxon>
    </lineage>
</organism>
<evidence type="ECO:0000256" key="1">
    <source>
        <dbReference type="SAM" id="Coils"/>
    </source>
</evidence>